<keyword evidence="1" id="KW-0472">Membrane</keyword>
<protein>
    <submittedName>
        <fullName evidence="2">Uncharacterized protein</fullName>
    </submittedName>
</protein>
<evidence type="ECO:0000313" key="3">
    <source>
        <dbReference type="Proteomes" id="UP000734218"/>
    </source>
</evidence>
<keyword evidence="1" id="KW-0812">Transmembrane</keyword>
<feature type="transmembrane region" description="Helical" evidence="1">
    <location>
        <begin position="37"/>
        <end position="57"/>
    </location>
</feature>
<dbReference type="EMBL" id="JAATJE010000002">
    <property type="protein sequence ID" value="NJC34701.1"/>
    <property type="molecule type" value="Genomic_DNA"/>
</dbReference>
<gene>
    <name evidence="2" type="ORF">GGR88_002215</name>
</gene>
<dbReference type="RefSeq" id="WP_167954917.1">
    <property type="nucleotide sequence ID" value="NZ_JAATJE010000002.1"/>
</dbReference>
<proteinExistence type="predicted"/>
<dbReference type="Proteomes" id="UP000734218">
    <property type="component" value="Unassembled WGS sequence"/>
</dbReference>
<reference evidence="2 3" key="1">
    <citation type="submission" date="2020-03" db="EMBL/GenBank/DDBJ databases">
        <title>Genomic Encyclopedia of Type Strains, Phase IV (KMG-IV): sequencing the most valuable type-strain genomes for metagenomic binning, comparative biology and taxonomic classification.</title>
        <authorList>
            <person name="Goeker M."/>
        </authorList>
    </citation>
    <scope>NUCLEOTIDE SEQUENCE [LARGE SCALE GENOMIC DNA]</scope>
    <source>
        <strain evidence="2 3">DSM 27651</strain>
    </source>
</reference>
<accession>A0ABX0XPT7</accession>
<comment type="caution">
    <text evidence="2">The sequence shown here is derived from an EMBL/GenBank/DDBJ whole genome shotgun (WGS) entry which is preliminary data.</text>
</comment>
<feature type="transmembrane region" description="Helical" evidence="1">
    <location>
        <begin position="12"/>
        <end position="31"/>
    </location>
</feature>
<keyword evidence="3" id="KW-1185">Reference proteome</keyword>
<sequence length="73" mass="7814">MSVDPARNRFFLLAATRIGGVLLIMFGIVVASGRSDGVPVAAGYAMVVAGFLVIGVLTRRLARRWRSPGDDRP</sequence>
<keyword evidence="1" id="KW-1133">Transmembrane helix</keyword>
<name>A0ABX0XPT7_9SPHN</name>
<evidence type="ECO:0000313" key="2">
    <source>
        <dbReference type="EMBL" id="NJC34701.1"/>
    </source>
</evidence>
<organism evidence="2 3">
    <name type="scientific">Sphingomonas jejuensis</name>
    <dbReference type="NCBI Taxonomy" id="904715"/>
    <lineage>
        <taxon>Bacteria</taxon>
        <taxon>Pseudomonadati</taxon>
        <taxon>Pseudomonadota</taxon>
        <taxon>Alphaproteobacteria</taxon>
        <taxon>Sphingomonadales</taxon>
        <taxon>Sphingomonadaceae</taxon>
        <taxon>Sphingomonas</taxon>
    </lineage>
</organism>
<evidence type="ECO:0000256" key="1">
    <source>
        <dbReference type="SAM" id="Phobius"/>
    </source>
</evidence>